<comment type="caution">
    <text evidence="1">The sequence shown here is derived from an EMBL/GenBank/DDBJ whole genome shotgun (WGS) entry which is preliminary data.</text>
</comment>
<organism evidence="1 2">
    <name type="scientific">Popillia japonica</name>
    <name type="common">Japanese beetle</name>
    <dbReference type="NCBI Taxonomy" id="7064"/>
    <lineage>
        <taxon>Eukaryota</taxon>
        <taxon>Metazoa</taxon>
        <taxon>Ecdysozoa</taxon>
        <taxon>Arthropoda</taxon>
        <taxon>Hexapoda</taxon>
        <taxon>Insecta</taxon>
        <taxon>Pterygota</taxon>
        <taxon>Neoptera</taxon>
        <taxon>Endopterygota</taxon>
        <taxon>Coleoptera</taxon>
        <taxon>Polyphaga</taxon>
        <taxon>Scarabaeiformia</taxon>
        <taxon>Scarabaeidae</taxon>
        <taxon>Rutelinae</taxon>
        <taxon>Popillia</taxon>
    </lineage>
</organism>
<evidence type="ECO:0000313" key="2">
    <source>
        <dbReference type="Proteomes" id="UP001458880"/>
    </source>
</evidence>
<dbReference type="Proteomes" id="UP001458880">
    <property type="component" value="Unassembled WGS sequence"/>
</dbReference>
<keyword evidence="2" id="KW-1185">Reference proteome</keyword>
<evidence type="ECO:0000313" key="1">
    <source>
        <dbReference type="EMBL" id="KAK9746378.1"/>
    </source>
</evidence>
<sequence length="109" mass="12349">MGGRPYLNDKKENMEKAIESVKKGISKFRASQNFKVLRTTLIDKIRESRPLKSSRPCVLTADNEQLIAKTLGVVSDWGFPVTQQDIRQVVAKFVRKEGTVRDGRTTNQV</sequence>
<accession>A0AAW1MK27</accession>
<gene>
    <name evidence="1" type="ORF">QE152_g6142</name>
</gene>
<name>A0AAW1MK27_POPJA</name>
<protein>
    <submittedName>
        <fullName evidence="1">Uncharacterized protein</fullName>
    </submittedName>
</protein>
<dbReference type="AlphaFoldDB" id="A0AAW1MK27"/>
<dbReference type="EMBL" id="JASPKY010000040">
    <property type="protein sequence ID" value="KAK9746378.1"/>
    <property type="molecule type" value="Genomic_DNA"/>
</dbReference>
<proteinExistence type="predicted"/>
<reference evidence="1 2" key="1">
    <citation type="journal article" date="2024" name="BMC Genomics">
        <title>De novo assembly and annotation of Popillia japonica's genome with initial clues to its potential as an invasive pest.</title>
        <authorList>
            <person name="Cucini C."/>
            <person name="Boschi S."/>
            <person name="Funari R."/>
            <person name="Cardaioli E."/>
            <person name="Iannotti N."/>
            <person name="Marturano G."/>
            <person name="Paoli F."/>
            <person name="Bruttini M."/>
            <person name="Carapelli A."/>
            <person name="Frati F."/>
            <person name="Nardi F."/>
        </authorList>
    </citation>
    <scope>NUCLEOTIDE SEQUENCE [LARGE SCALE GENOMIC DNA]</scope>
    <source>
        <strain evidence="1">DMR45628</strain>
    </source>
</reference>
<dbReference type="Gene3D" id="1.10.10.60">
    <property type="entry name" value="Homeodomain-like"/>
    <property type="match status" value="1"/>
</dbReference>